<evidence type="ECO:0000259" key="3">
    <source>
        <dbReference type="Pfam" id="PF01345"/>
    </source>
</evidence>
<feature type="domain" description="DUF11" evidence="3">
    <location>
        <begin position="66"/>
        <end position="155"/>
    </location>
</feature>
<protein>
    <recommendedName>
        <fullName evidence="3">DUF11 domain-containing protein</fullName>
    </recommendedName>
</protein>
<dbReference type="AlphaFoldDB" id="A0A2M6YQY1"/>
<sequence>MKKVALILFAVFGLALFAAKSVSAAVRCETQYGGNEVCVTTGQLQINKKVWDPDNSDWVDNLYITSHKFQTGDTVRFKLTVKNVGDNTLHNVKVIDTLPNFLFFTGTTASEFTIDHLDPDETEDFEVEARVVSESQLTVNEACDVNIAEANSDEDEHDKDTAKLCVTKQVLGVTTLPKTGPTNTLLILSLSLFAGVSGLYLILLRR</sequence>
<evidence type="ECO:0000313" key="5">
    <source>
        <dbReference type="Proteomes" id="UP000229502"/>
    </source>
</evidence>
<dbReference type="InterPro" id="IPR047589">
    <property type="entry name" value="DUF11_rpt"/>
</dbReference>
<keyword evidence="1" id="KW-1133">Transmembrane helix</keyword>
<organism evidence="4 5">
    <name type="scientific">Candidatus Shapirobacteria bacterium CG07_land_8_20_14_0_80_39_18</name>
    <dbReference type="NCBI Taxonomy" id="1974882"/>
    <lineage>
        <taxon>Bacteria</taxon>
        <taxon>Candidatus Shapironibacteriota</taxon>
    </lineage>
</organism>
<comment type="caution">
    <text evidence="4">The sequence shown here is derived from an EMBL/GenBank/DDBJ whole genome shotgun (WGS) entry which is preliminary data.</text>
</comment>
<evidence type="ECO:0000313" key="4">
    <source>
        <dbReference type="EMBL" id="PIU34153.1"/>
    </source>
</evidence>
<keyword evidence="2" id="KW-0732">Signal</keyword>
<dbReference type="Pfam" id="PF01345">
    <property type="entry name" value="DUF11"/>
    <property type="match status" value="1"/>
</dbReference>
<keyword evidence="1" id="KW-0812">Transmembrane</keyword>
<dbReference type="NCBIfam" id="TIGR01167">
    <property type="entry name" value="LPXTG_anchor"/>
    <property type="match status" value="1"/>
</dbReference>
<evidence type="ECO:0000256" key="2">
    <source>
        <dbReference type="SAM" id="SignalP"/>
    </source>
</evidence>
<feature type="chain" id="PRO_5014669732" description="DUF11 domain-containing protein" evidence="2">
    <location>
        <begin position="25"/>
        <end position="206"/>
    </location>
</feature>
<keyword evidence="1" id="KW-0472">Membrane</keyword>
<dbReference type="Gene3D" id="2.60.40.10">
    <property type="entry name" value="Immunoglobulins"/>
    <property type="match status" value="1"/>
</dbReference>
<feature type="signal peptide" evidence="2">
    <location>
        <begin position="1"/>
        <end position="24"/>
    </location>
</feature>
<gene>
    <name evidence="4" type="ORF">COT03_02490</name>
</gene>
<evidence type="ECO:0000256" key="1">
    <source>
        <dbReference type="SAM" id="Phobius"/>
    </source>
</evidence>
<name>A0A2M6YQY1_9BACT</name>
<reference evidence="5" key="1">
    <citation type="submission" date="2017-09" db="EMBL/GenBank/DDBJ databases">
        <title>Depth-based differentiation of microbial function through sediment-hosted aquifers and enrichment of novel symbionts in the deep terrestrial subsurface.</title>
        <authorList>
            <person name="Probst A.J."/>
            <person name="Ladd B."/>
            <person name="Jarett J.K."/>
            <person name="Geller-Mcgrath D.E."/>
            <person name="Sieber C.M.K."/>
            <person name="Emerson J.B."/>
            <person name="Anantharaman K."/>
            <person name="Thomas B.C."/>
            <person name="Malmstrom R."/>
            <person name="Stieglmeier M."/>
            <person name="Klingl A."/>
            <person name="Woyke T."/>
            <person name="Ryan C.M."/>
            <person name="Banfield J.F."/>
        </authorList>
    </citation>
    <scope>NUCLEOTIDE SEQUENCE [LARGE SCALE GENOMIC DNA]</scope>
</reference>
<dbReference type="Proteomes" id="UP000229502">
    <property type="component" value="Unassembled WGS sequence"/>
</dbReference>
<accession>A0A2M6YQY1</accession>
<dbReference type="InterPro" id="IPR001434">
    <property type="entry name" value="OmcB-like_DUF11"/>
</dbReference>
<proteinExistence type="predicted"/>
<dbReference type="EMBL" id="PEWZ01000118">
    <property type="protein sequence ID" value="PIU34153.1"/>
    <property type="molecule type" value="Genomic_DNA"/>
</dbReference>
<dbReference type="NCBIfam" id="TIGR01451">
    <property type="entry name" value="B_ant_repeat"/>
    <property type="match status" value="1"/>
</dbReference>
<feature type="transmembrane region" description="Helical" evidence="1">
    <location>
        <begin position="185"/>
        <end position="204"/>
    </location>
</feature>
<dbReference type="InterPro" id="IPR013783">
    <property type="entry name" value="Ig-like_fold"/>
</dbReference>